<feature type="non-terminal residue" evidence="4">
    <location>
        <position position="1272"/>
    </location>
</feature>
<dbReference type="NCBIfam" id="NF047446">
    <property type="entry name" value="barrel_OmpL47"/>
    <property type="match status" value="1"/>
</dbReference>
<dbReference type="CDD" id="cd00063">
    <property type="entry name" value="FN3"/>
    <property type="match status" value="3"/>
</dbReference>
<protein>
    <recommendedName>
        <fullName evidence="3">Fibronectin type-III domain-containing protein</fullName>
    </recommendedName>
</protein>
<dbReference type="SUPFAM" id="SSF49265">
    <property type="entry name" value="Fibronectin type III"/>
    <property type="match status" value="7"/>
</dbReference>
<dbReference type="InterPro" id="IPR013783">
    <property type="entry name" value="Ig-like_fold"/>
</dbReference>
<dbReference type="InterPro" id="IPR058094">
    <property type="entry name" value="Ig-like_OmpL47-like"/>
</dbReference>
<feature type="domain" description="Fibronectin type-III" evidence="3">
    <location>
        <begin position="84"/>
        <end position="169"/>
    </location>
</feature>
<evidence type="ECO:0000256" key="2">
    <source>
        <dbReference type="SAM" id="SignalP"/>
    </source>
</evidence>
<dbReference type="STRING" id="1157490.EL26_06795"/>
<name>A0A074LVW2_9BACL</name>
<keyword evidence="5" id="KW-1185">Reference proteome</keyword>
<dbReference type="AlphaFoldDB" id="A0A074LVW2"/>
<dbReference type="Gene3D" id="3.30.1920.20">
    <property type="match status" value="1"/>
</dbReference>
<reference evidence="4 5" key="1">
    <citation type="journal article" date="2013" name="Int. J. Syst. Evol. Microbiol.">
        <title>Tumebacillus flagellatus sp. nov., an alpha-amylase/pullulanase-producing bacterium isolated from cassava wastewater.</title>
        <authorList>
            <person name="Wang Q."/>
            <person name="Xie N."/>
            <person name="Qin Y."/>
            <person name="Shen N."/>
            <person name="Zhu J."/>
            <person name="Mi H."/>
            <person name="Huang R."/>
        </authorList>
    </citation>
    <scope>NUCLEOTIDE SEQUENCE [LARGE SCALE GENOMIC DNA]</scope>
    <source>
        <strain evidence="4 5">GST4</strain>
    </source>
</reference>
<gene>
    <name evidence="4" type="ORF">EL26_06795</name>
</gene>
<feature type="domain" description="Fibronectin type-III" evidence="3">
    <location>
        <begin position="533"/>
        <end position="619"/>
    </location>
</feature>
<dbReference type="InterPro" id="IPR050713">
    <property type="entry name" value="RTP_Phos/Ushers"/>
</dbReference>
<sequence length="1272" mass="135920">MGKRFCSKLSLVASLLLVFQLVFPMVNAMAATDPDTTPILGGIGSGGISVPETGTNPETKPSGLSSASATTSSLSAATTGALLPPSNLAAALTTPDTVKLTWSSVFGATGYNVYGIIDGQLQRLATTTATTYTFPGLKEGDYQYVVTTNGSDGESGPNAPVSVTITYPKMEAPATLTYKVQNANDIVLNWAASQYATSYNIYQVAADGSTTLVTSVSGKTTYTFAQQPAGSYTYAVSAVNTLYGESPISVTTKVDLGETTQLPPGNFAYKVQNGNDIVLTWSASQYATGYNVYQVINGQKVLQKTVTTTSVTFTNQPAGDYAYVVTSYGDRFGESADSSQVSFTLVLPVMTAPANFKATLSNINDVNLSWTTVPNASGYKIYQVANGQNTLIKTVTGATTTSTSFTNQPAGDITYEIHSYSDRFGESTDGSTVTVTVTTPTMTAPQEFAYNITNGNDLNLSWASVPNATSYKIYQVIGDQKVLKTTTSSLTVTYSNMPAGDYTYEIHSFSTRFGESTEFSTVQLTLVLPVMAAPANVVQSVTSATSFKLNWDPAANATSYKVYQVTNGQKVLKSTVSTTSVSYTNMTPGDYTFEVHSYSSRFGESAEGTTLTFTLTDQTQPAPTNLTYTVTNGNDITLKWTAAQYATSYKVYQVVDGQNVLLKTVTGTSISFTNQPGGVYDYLVTAVSSTLGESEAAVTNFTLTLPTVLSPTNLTSKIQNGNDVVLTWSAATYANSYKIYEVIGGQEVLKTTVTGLTATLSKVSAGDHVYSVHTASTRFGESVTGSTVTVTLDATTMQPPMGLTQTIVNGNDIQLKWTAATYATAYNIYLIQDGVPVLQKTVTGTTYTFTNQPAGDYTYAVFSYSDRFGESMDGSQVSLSLVFPTMQAPANFTQSITNGNDIVLKWNASTYANSYNVYQVSGGVKTLVKNTTAVSLTLTNQPEGNYTFEVHSVSTRFGESPEGSTLNFQLVWPVVAPPTLTSSVVNANNVTLTWKSVQWANEYRVYQVNKDGSKTQLYKGTALTYTIYNLAQDTFSYEVTAFATRFGESQPSNRETMTIVYPVMQAPVVTAKVLSTSSATLSWGFVTYANGYNIYEIVDGKQVLVKQNLNALSYTLTNLPYANHNYVVTSYSNSFGESVPSNVTFVKLINDTVPPVTTASAPADWTNQTPVTVTLSATDNDTGVDKTFVSLNDGAYVQSNSVTVSAEGINKVSYYSTDKVGNTETAKTIYVKIDKTAPVTTAAATKDWSNADVTVALTATDAGSGVAKTYYS</sequence>
<feature type="signal peptide" evidence="2">
    <location>
        <begin position="1"/>
        <end position="30"/>
    </location>
</feature>
<evidence type="ECO:0000256" key="1">
    <source>
        <dbReference type="SAM" id="MobiDB-lite"/>
    </source>
</evidence>
<dbReference type="SMART" id="SM00060">
    <property type="entry name" value="FN3"/>
    <property type="match status" value="12"/>
</dbReference>
<accession>A0A074LVW2</accession>
<evidence type="ECO:0000313" key="4">
    <source>
        <dbReference type="EMBL" id="KEO84168.1"/>
    </source>
</evidence>
<dbReference type="InterPro" id="IPR036116">
    <property type="entry name" value="FN3_sf"/>
</dbReference>
<dbReference type="Gene3D" id="2.60.40.10">
    <property type="entry name" value="Immunoglobulins"/>
    <property type="match status" value="11"/>
</dbReference>
<comment type="caution">
    <text evidence="4">The sequence shown here is derived from an EMBL/GenBank/DDBJ whole genome shotgun (WGS) entry which is preliminary data.</text>
</comment>
<dbReference type="PANTHER" id="PTHR46957">
    <property type="entry name" value="CYTOKINE RECEPTOR"/>
    <property type="match status" value="1"/>
</dbReference>
<dbReference type="eggNOG" id="COG4733">
    <property type="taxonomic scope" value="Bacteria"/>
</dbReference>
<dbReference type="PROSITE" id="PS50853">
    <property type="entry name" value="FN3"/>
    <property type="match status" value="3"/>
</dbReference>
<feature type="chain" id="PRO_5001696445" description="Fibronectin type-III domain-containing protein" evidence="2">
    <location>
        <begin position="31"/>
        <end position="1272"/>
    </location>
</feature>
<dbReference type="RefSeq" id="WP_038085818.1">
    <property type="nucleotide sequence ID" value="NZ_JMIR01000006.1"/>
</dbReference>
<dbReference type="EMBL" id="JMIR01000006">
    <property type="protein sequence ID" value="KEO84168.1"/>
    <property type="molecule type" value="Genomic_DNA"/>
</dbReference>
<proteinExistence type="predicted"/>
<keyword evidence="2" id="KW-0732">Signal</keyword>
<dbReference type="InterPro" id="IPR003961">
    <property type="entry name" value="FN3_dom"/>
</dbReference>
<feature type="domain" description="Fibronectin type-III" evidence="3">
    <location>
        <begin position="622"/>
        <end position="707"/>
    </location>
</feature>
<dbReference type="Proteomes" id="UP000027931">
    <property type="component" value="Unassembled WGS sequence"/>
</dbReference>
<evidence type="ECO:0000313" key="5">
    <source>
        <dbReference type="Proteomes" id="UP000027931"/>
    </source>
</evidence>
<dbReference type="OrthoDB" id="2442444at2"/>
<feature type="region of interest" description="Disordered" evidence="1">
    <location>
        <begin position="42"/>
        <end position="69"/>
    </location>
</feature>
<organism evidence="4 5">
    <name type="scientific">Tumebacillus flagellatus</name>
    <dbReference type="NCBI Taxonomy" id="1157490"/>
    <lineage>
        <taxon>Bacteria</taxon>
        <taxon>Bacillati</taxon>
        <taxon>Bacillota</taxon>
        <taxon>Bacilli</taxon>
        <taxon>Bacillales</taxon>
        <taxon>Alicyclobacillaceae</taxon>
        <taxon>Tumebacillus</taxon>
    </lineage>
</organism>
<dbReference type="GO" id="GO:0016020">
    <property type="term" value="C:membrane"/>
    <property type="evidence" value="ECO:0007669"/>
    <property type="project" value="UniProtKB-SubCell"/>
</dbReference>
<dbReference type="PANTHER" id="PTHR46957:SF3">
    <property type="entry name" value="CYTOKINE RECEPTOR"/>
    <property type="match status" value="1"/>
</dbReference>
<evidence type="ECO:0000259" key="3">
    <source>
        <dbReference type="PROSITE" id="PS50853"/>
    </source>
</evidence>